<evidence type="ECO:0000313" key="2">
    <source>
        <dbReference type="Proteomes" id="UP000254920"/>
    </source>
</evidence>
<dbReference type="GO" id="GO:0016301">
    <property type="term" value="F:kinase activity"/>
    <property type="evidence" value="ECO:0007669"/>
    <property type="project" value="UniProtKB-KW"/>
</dbReference>
<keyword evidence="1" id="KW-0808">Transferase</keyword>
<protein>
    <submittedName>
        <fullName evidence="1">Thiamine-phosphate kinase</fullName>
    </submittedName>
</protein>
<dbReference type="Proteomes" id="UP000254920">
    <property type="component" value="Unassembled WGS sequence"/>
</dbReference>
<dbReference type="GeneID" id="93090218"/>
<dbReference type="PROSITE" id="PS51833">
    <property type="entry name" value="HDOD"/>
    <property type="match status" value="1"/>
</dbReference>
<dbReference type="InterPro" id="IPR052340">
    <property type="entry name" value="RNase_Y/CdgJ"/>
</dbReference>
<organism evidence="1 2">
    <name type="scientific">Campylobacter sputorum subsp. sputorum</name>
    <dbReference type="NCBI Taxonomy" id="32024"/>
    <lineage>
        <taxon>Bacteria</taxon>
        <taxon>Pseudomonadati</taxon>
        <taxon>Campylobacterota</taxon>
        <taxon>Epsilonproteobacteria</taxon>
        <taxon>Campylobacterales</taxon>
        <taxon>Campylobacteraceae</taxon>
        <taxon>Campylobacter</taxon>
    </lineage>
</organism>
<proteinExistence type="predicted"/>
<sequence>MNDTIYTKIKALPPLSDTVVKIQAVCNDANSSMADLSQVVKNDPMLTANILRSANSPLYGFSREINDVSRAISLFGMATIKGFALSSAVRKSFNINLSPYNMGEEKFLIISSMQNALMLAWYKKVDNSMLDILSPASFLMEIGKIVLANELIEQDLGDKFKDAIKNIKSIEDLSKLEEEFFDTTNEAVTASIFEQWNLEKELVDVIFHSNNPMNAPVYIKDYCVAVQIVKSAVNVFYQLEDEYMEKYTLPMLKKASLDKEVFLQAAQKVKEK</sequence>
<dbReference type="OrthoDB" id="9803649at2"/>
<gene>
    <name evidence="1" type="ORF">NCTC12475_01577</name>
</gene>
<reference evidence="1 2" key="1">
    <citation type="submission" date="2018-06" db="EMBL/GenBank/DDBJ databases">
        <authorList>
            <consortium name="Pathogen Informatics"/>
            <person name="Doyle S."/>
        </authorList>
    </citation>
    <scope>NUCLEOTIDE SEQUENCE [LARGE SCALE GENOMIC DNA]</scope>
    <source>
        <strain evidence="1 2">NCTC12475</strain>
    </source>
</reference>
<dbReference type="AlphaFoldDB" id="A0A381DLB6"/>
<evidence type="ECO:0000313" key="1">
    <source>
        <dbReference type="EMBL" id="SUX11357.1"/>
    </source>
</evidence>
<dbReference type="SUPFAM" id="SSF109604">
    <property type="entry name" value="HD-domain/PDEase-like"/>
    <property type="match status" value="1"/>
</dbReference>
<dbReference type="STRING" id="32024.GCA_000788295_00896"/>
<accession>A0A381DLB6</accession>
<dbReference type="Gene3D" id="1.10.3210.10">
    <property type="entry name" value="Hypothetical protein af1432"/>
    <property type="match status" value="1"/>
</dbReference>
<dbReference type="Pfam" id="PF08668">
    <property type="entry name" value="HDOD"/>
    <property type="match status" value="1"/>
</dbReference>
<dbReference type="InterPro" id="IPR013976">
    <property type="entry name" value="HDOD"/>
</dbReference>
<dbReference type="PANTHER" id="PTHR33525">
    <property type="match status" value="1"/>
</dbReference>
<keyword evidence="1" id="KW-0418">Kinase</keyword>
<name>A0A381DLB6_9BACT</name>
<dbReference type="RefSeq" id="WP_089182096.1">
    <property type="nucleotide sequence ID" value="NZ_CP043427.1"/>
</dbReference>
<keyword evidence="2" id="KW-1185">Reference proteome</keyword>
<dbReference type="EMBL" id="UFVD01000001">
    <property type="protein sequence ID" value="SUX11357.1"/>
    <property type="molecule type" value="Genomic_DNA"/>
</dbReference>
<dbReference type="PANTHER" id="PTHR33525:SF3">
    <property type="entry name" value="RIBONUCLEASE Y"/>
    <property type="match status" value="1"/>
</dbReference>